<dbReference type="EMBL" id="D10039">
    <property type="protein sequence ID" value="BAA00929.1"/>
    <property type="molecule type" value="Genomic_RNA"/>
</dbReference>
<protein>
    <submittedName>
        <fullName evidence="1">ORF II</fullName>
    </submittedName>
</protein>
<proteinExistence type="predicted"/>
<reference evidence="1" key="1">
    <citation type="journal article" date="1990" name="Nihon Shokubutsu Byori Gakkaiho">
        <title>Comparison of four satellite RNA isolates of cucumber mosaic virus.</title>
        <authorList>
            <person name="Masuta C."/>
            <person name="Hayashi Y."/>
            <person name="Wang W.Q."/>
            <person name="Takanami Y."/>
        </authorList>
    </citation>
    <scope>NUCLEOTIDE SEQUENCE</scope>
</reference>
<sequence>MVCRYHGFRKKHSVRWYRG</sequence>
<name>Q83273_9VIRU</name>
<organism evidence="1">
    <name type="scientific">Cucumber mosaic virus satellite RNA</name>
    <dbReference type="NCBI Taxonomy" id="12436"/>
    <lineage>
        <taxon>Viruses</taxon>
        <taxon>unclassified satellites</taxon>
        <taxon>RNA satellites</taxon>
        <taxon>Single stranded RNA satellites</taxon>
        <taxon>Small linear single stranded RNA satellites</taxon>
    </lineage>
</organism>
<evidence type="ECO:0000313" key="1">
    <source>
        <dbReference type="EMBL" id="BAA00929.1"/>
    </source>
</evidence>
<accession>Q83273</accession>